<dbReference type="GO" id="GO:0005975">
    <property type="term" value="P:carbohydrate metabolic process"/>
    <property type="evidence" value="ECO:0007669"/>
    <property type="project" value="InterPro"/>
</dbReference>
<gene>
    <name evidence="10" type="primary">murG</name>
    <name evidence="13" type="ORF">SAMN02745126_00304</name>
</gene>
<feature type="binding site" evidence="10">
    <location>
        <position position="194"/>
    </location>
    <ligand>
        <name>UDP-N-acetyl-alpha-D-glucosamine</name>
        <dbReference type="ChEBI" id="CHEBI:57705"/>
    </ligand>
</feature>
<dbReference type="GO" id="GO:0005886">
    <property type="term" value="C:plasma membrane"/>
    <property type="evidence" value="ECO:0007669"/>
    <property type="project" value="UniProtKB-SubCell"/>
</dbReference>
<dbReference type="InterPro" id="IPR007235">
    <property type="entry name" value="Glyco_trans_28_C"/>
</dbReference>
<feature type="binding site" evidence="10">
    <location>
        <position position="124"/>
    </location>
    <ligand>
        <name>UDP-N-acetyl-alpha-D-glucosamine</name>
        <dbReference type="ChEBI" id="CHEBI:57705"/>
    </ligand>
</feature>
<keyword evidence="6 10" id="KW-0573">Peptidoglycan synthesis</keyword>
<dbReference type="Proteomes" id="UP000190092">
    <property type="component" value="Unassembled WGS sequence"/>
</dbReference>
<evidence type="ECO:0000259" key="11">
    <source>
        <dbReference type="Pfam" id="PF03033"/>
    </source>
</evidence>
<dbReference type="EC" id="2.4.1.227" evidence="10"/>
<dbReference type="Pfam" id="PF03033">
    <property type="entry name" value="Glyco_transf_28"/>
    <property type="match status" value="1"/>
</dbReference>
<comment type="catalytic activity">
    <reaction evidence="10">
        <text>di-trans,octa-cis-undecaprenyl diphospho-N-acetyl-alpha-D-muramoyl-L-alanyl-D-glutamyl-meso-2,6-diaminopimeloyl-D-alanyl-D-alanine + UDP-N-acetyl-alpha-D-glucosamine = di-trans,octa-cis-undecaprenyl diphospho-[N-acetyl-alpha-D-glucosaminyl-(1-&gt;4)]-N-acetyl-alpha-D-muramoyl-L-alanyl-D-glutamyl-meso-2,6-diaminopimeloyl-D-alanyl-D-alanine + UDP + H(+)</text>
        <dbReference type="Rhea" id="RHEA:31227"/>
        <dbReference type="ChEBI" id="CHEBI:15378"/>
        <dbReference type="ChEBI" id="CHEBI:57705"/>
        <dbReference type="ChEBI" id="CHEBI:58223"/>
        <dbReference type="ChEBI" id="CHEBI:61387"/>
        <dbReference type="ChEBI" id="CHEBI:61388"/>
        <dbReference type="EC" id="2.4.1.227"/>
    </reaction>
</comment>
<comment type="similarity">
    <text evidence="10">Belongs to the glycosyltransferase 28 family. MurG subfamily.</text>
</comment>
<dbReference type="InterPro" id="IPR006009">
    <property type="entry name" value="GlcNAc_MurG"/>
</dbReference>
<dbReference type="GO" id="GO:0009252">
    <property type="term" value="P:peptidoglycan biosynthetic process"/>
    <property type="evidence" value="ECO:0007669"/>
    <property type="project" value="UniProtKB-UniRule"/>
</dbReference>
<feature type="binding site" evidence="10">
    <location>
        <begin position="14"/>
        <end position="16"/>
    </location>
    <ligand>
        <name>UDP-N-acetyl-alpha-D-glucosamine</name>
        <dbReference type="ChEBI" id="CHEBI:57705"/>
    </ligand>
</feature>
<evidence type="ECO:0000256" key="10">
    <source>
        <dbReference type="HAMAP-Rule" id="MF_00033"/>
    </source>
</evidence>
<comment type="caution">
    <text evidence="10">Lacks conserved residue(s) required for the propagation of feature annotation.</text>
</comment>
<evidence type="ECO:0000256" key="3">
    <source>
        <dbReference type="ARBA" id="ARBA00022676"/>
    </source>
</evidence>
<keyword evidence="5 10" id="KW-0133">Cell shape</keyword>
<evidence type="ECO:0000256" key="2">
    <source>
        <dbReference type="ARBA" id="ARBA00022618"/>
    </source>
</evidence>
<evidence type="ECO:0000256" key="8">
    <source>
        <dbReference type="ARBA" id="ARBA00023306"/>
    </source>
</evidence>
<dbReference type="Pfam" id="PF04101">
    <property type="entry name" value="Glyco_tran_28_C"/>
    <property type="match status" value="1"/>
</dbReference>
<keyword evidence="9 10" id="KW-0961">Cell wall biogenesis/degradation</keyword>
<evidence type="ECO:0000256" key="4">
    <source>
        <dbReference type="ARBA" id="ARBA00022679"/>
    </source>
</evidence>
<keyword evidence="8 10" id="KW-0131">Cell cycle</keyword>
<keyword evidence="7 10" id="KW-0472">Membrane</keyword>
<protein>
    <recommendedName>
        <fullName evidence="10">UDP-N-acetylglucosamine--N-acetylmuramyl-(pentapeptide) pyrophosphoryl-undecaprenol N-acetylglucosamine transferase</fullName>
        <ecNumber evidence="10">2.4.1.227</ecNumber>
    </recommendedName>
    <alternativeName>
        <fullName evidence="10">Undecaprenyl-PP-MurNAc-pentapeptide-UDPGlcNAc GlcNAc transferase</fullName>
    </alternativeName>
</protein>
<dbReference type="AlphaFoldDB" id="A0A1T4JPJ7"/>
<dbReference type="GO" id="GO:0050511">
    <property type="term" value="F:undecaprenyldiphospho-muramoylpentapeptide beta-N-acetylglucosaminyltransferase activity"/>
    <property type="evidence" value="ECO:0007669"/>
    <property type="project" value="UniProtKB-UniRule"/>
</dbReference>
<evidence type="ECO:0000259" key="12">
    <source>
        <dbReference type="Pfam" id="PF04101"/>
    </source>
</evidence>
<feature type="binding site" evidence="10">
    <location>
        <position position="295"/>
    </location>
    <ligand>
        <name>UDP-N-acetyl-alpha-D-glucosamine</name>
        <dbReference type="ChEBI" id="CHEBI:57705"/>
    </ligand>
</feature>
<comment type="subcellular location">
    <subcellularLocation>
        <location evidence="10">Cell membrane</location>
        <topology evidence="10">Peripheral membrane protein</topology>
        <orientation evidence="10">Cytoplasmic side</orientation>
    </subcellularLocation>
</comment>
<dbReference type="SUPFAM" id="SSF53756">
    <property type="entry name" value="UDP-Glycosyltransferase/glycogen phosphorylase"/>
    <property type="match status" value="1"/>
</dbReference>
<dbReference type="GO" id="GO:0008360">
    <property type="term" value="P:regulation of cell shape"/>
    <property type="evidence" value="ECO:0007669"/>
    <property type="project" value="UniProtKB-KW"/>
</dbReference>
<keyword evidence="2 10" id="KW-0132">Cell division</keyword>
<dbReference type="RefSeq" id="WP_085932057.1">
    <property type="nucleotide sequence ID" value="NZ_FUWJ01000001.1"/>
</dbReference>
<proteinExistence type="inferred from homology"/>
<keyword evidence="1 10" id="KW-1003">Cell membrane</keyword>
<dbReference type="PANTHER" id="PTHR21015">
    <property type="entry name" value="UDP-N-ACETYLGLUCOSAMINE--N-ACETYLMURAMYL-(PENTAPEPTIDE) PYROPHOSPHORYL-UNDECAPRENOL N-ACETYLGLUCOSAMINE TRANSFERASE 1"/>
    <property type="match status" value="1"/>
</dbReference>
<accession>A0A1T4JPJ7</accession>
<dbReference type="EMBL" id="FUWJ01000001">
    <property type="protein sequence ID" value="SJZ32098.1"/>
    <property type="molecule type" value="Genomic_DNA"/>
</dbReference>
<evidence type="ECO:0000256" key="9">
    <source>
        <dbReference type="ARBA" id="ARBA00023316"/>
    </source>
</evidence>
<evidence type="ECO:0000256" key="7">
    <source>
        <dbReference type="ARBA" id="ARBA00023136"/>
    </source>
</evidence>
<dbReference type="InterPro" id="IPR004276">
    <property type="entry name" value="GlycoTrans_28_N"/>
</dbReference>
<dbReference type="NCBIfam" id="TIGR01133">
    <property type="entry name" value="murG"/>
    <property type="match status" value="1"/>
</dbReference>
<dbReference type="PANTHER" id="PTHR21015:SF22">
    <property type="entry name" value="GLYCOSYLTRANSFERASE"/>
    <property type="match status" value="1"/>
</dbReference>
<dbReference type="HAMAP" id="MF_00033">
    <property type="entry name" value="MurG"/>
    <property type="match status" value="1"/>
</dbReference>
<organism evidence="13 14">
    <name type="scientific">Enhydrobacter aerosaccus</name>
    <dbReference type="NCBI Taxonomy" id="225324"/>
    <lineage>
        <taxon>Bacteria</taxon>
        <taxon>Pseudomonadati</taxon>
        <taxon>Pseudomonadota</taxon>
        <taxon>Alphaproteobacteria</taxon>
        <taxon>Hyphomicrobiales</taxon>
        <taxon>Enhydrobacter</taxon>
    </lineage>
</organism>
<keyword evidence="3 10" id="KW-0328">Glycosyltransferase</keyword>
<dbReference type="GO" id="GO:0051301">
    <property type="term" value="P:cell division"/>
    <property type="evidence" value="ECO:0007669"/>
    <property type="project" value="UniProtKB-KW"/>
</dbReference>
<reference evidence="14" key="1">
    <citation type="submission" date="2017-02" db="EMBL/GenBank/DDBJ databases">
        <authorList>
            <person name="Varghese N."/>
            <person name="Submissions S."/>
        </authorList>
    </citation>
    <scope>NUCLEOTIDE SEQUENCE [LARGE SCALE GENOMIC DNA]</scope>
    <source>
        <strain evidence="14">ATCC 27094</strain>
    </source>
</reference>
<dbReference type="STRING" id="225324.SAMN02745126_00304"/>
<name>A0A1T4JPJ7_9HYPH</name>
<dbReference type="GO" id="GO:0051991">
    <property type="term" value="F:UDP-N-acetyl-D-glucosamine:N-acetylmuramoyl-L-alanyl-D-glutamyl-meso-2,6-diaminopimelyl-D-alanyl-D-alanine-diphosphoundecaprenol 4-beta-N-acetylglucosaminlytransferase activity"/>
    <property type="evidence" value="ECO:0007669"/>
    <property type="project" value="RHEA"/>
</dbReference>
<feature type="domain" description="Glycosyltransferase family 28 N-terminal" evidence="11">
    <location>
        <begin position="7"/>
        <end position="141"/>
    </location>
</feature>
<keyword evidence="4 10" id="KW-0808">Transferase</keyword>
<dbReference type="Gene3D" id="3.40.50.2000">
    <property type="entry name" value="Glycogen Phosphorylase B"/>
    <property type="match status" value="2"/>
</dbReference>
<dbReference type="UniPathway" id="UPA00219"/>
<dbReference type="CDD" id="cd03785">
    <property type="entry name" value="GT28_MurG"/>
    <property type="match status" value="1"/>
</dbReference>
<evidence type="ECO:0000313" key="13">
    <source>
        <dbReference type="EMBL" id="SJZ32098.1"/>
    </source>
</evidence>
<evidence type="ECO:0000256" key="1">
    <source>
        <dbReference type="ARBA" id="ARBA00022475"/>
    </source>
</evidence>
<sequence>MTALRPVVLATGGTGGHVFPAEALASELESRGVPFTLVTDSRGRQWQGALSRRPIHYIHSASPTGSIARRLLALFSLARGLFDAWRALGRISPSAVVGFGGYASVPTMIAARLRRTPAMLHEQNAVLGKANRLVLGGVARVAVSFAHTRHLPDGDNRARLVGNPVREPVRALRGSAYRAPGPERVVDILVFGGSQGAASFSQVIPEAILSLPASLRARVRLVQQCRPEDIERVRKLYAQGRIVADLAPFFADLPQRLASAHLVIGRSGASTVAELAAIGRPSILVPYPHAADDHQTANARAFEAAGACIVIPHADFIPATLAAHLQALFEAPQRLDDMARAAHAAGRPDAAARLADVVTDLISPTFTPSGVAA</sequence>
<dbReference type="OrthoDB" id="9808936at2"/>
<evidence type="ECO:0000256" key="6">
    <source>
        <dbReference type="ARBA" id="ARBA00022984"/>
    </source>
</evidence>
<comment type="pathway">
    <text evidence="10">Cell wall biogenesis; peptidoglycan biosynthesis.</text>
</comment>
<evidence type="ECO:0000256" key="5">
    <source>
        <dbReference type="ARBA" id="ARBA00022960"/>
    </source>
</evidence>
<keyword evidence="14" id="KW-1185">Reference proteome</keyword>
<dbReference type="GO" id="GO:0071555">
    <property type="term" value="P:cell wall organization"/>
    <property type="evidence" value="ECO:0007669"/>
    <property type="project" value="UniProtKB-KW"/>
</dbReference>
<evidence type="ECO:0000313" key="14">
    <source>
        <dbReference type="Proteomes" id="UP000190092"/>
    </source>
</evidence>
<feature type="domain" description="Glycosyl transferase family 28 C-terminal" evidence="12">
    <location>
        <begin position="188"/>
        <end position="353"/>
    </location>
</feature>
<feature type="binding site" evidence="10">
    <location>
        <position position="166"/>
    </location>
    <ligand>
        <name>UDP-N-acetyl-alpha-D-glucosamine</name>
        <dbReference type="ChEBI" id="CHEBI:57705"/>
    </ligand>
</feature>
<comment type="function">
    <text evidence="10">Cell wall formation. Catalyzes the transfer of a GlcNAc subunit on undecaprenyl-pyrophosphoryl-MurNAc-pentapeptide (lipid intermediate I) to form undecaprenyl-pyrophosphoryl-MurNAc-(pentapeptide)GlcNAc (lipid intermediate II).</text>
</comment>